<dbReference type="SUPFAM" id="SSF101148">
    <property type="entry name" value="Plant invertase/pectin methylesterase inhibitor"/>
    <property type="match status" value="1"/>
</dbReference>
<dbReference type="SMART" id="SM00856">
    <property type="entry name" value="PMEI"/>
    <property type="match status" value="1"/>
</dbReference>
<evidence type="ECO:0000256" key="2">
    <source>
        <dbReference type="ARBA" id="ARBA00023157"/>
    </source>
</evidence>
<reference evidence="6 7" key="1">
    <citation type="submission" date="2017-09" db="EMBL/GenBank/DDBJ databases">
        <authorList>
            <consortium name="International Durum Wheat Genome Sequencing Consortium (IDWGSC)"/>
            <person name="Milanesi L."/>
        </authorList>
    </citation>
    <scope>NUCLEOTIDE SEQUENCE [LARGE SCALE GENOMIC DNA]</scope>
    <source>
        <strain evidence="7">cv. Svevo</strain>
    </source>
</reference>
<protein>
    <recommendedName>
        <fullName evidence="5">Pectinesterase inhibitor domain-containing protein</fullName>
    </recommendedName>
</protein>
<dbReference type="Gramene" id="TRITD2Av1G257160.1">
    <property type="protein sequence ID" value="TRITD2Av1G257160.1"/>
    <property type="gene ID" value="TRITD2Av1G257160"/>
</dbReference>
<dbReference type="NCBIfam" id="TIGR01614">
    <property type="entry name" value="PME_inhib"/>
    <property type="match status" value="1"/>
</dbReference>
<evidence type="ECO:0000256" key="1">
    <source>
        <dbReference type="ARBA" id="ARBA00022729"/>
    </source>
</evidence>
<dbReference type="PANTHER" id="PTHR35357:SF24">
    <property type="entry name" value="OS04G0587200 PROTEIN"/>
    <property type="match status" value="1"/>
</dbReference>
<evidence type="ECO:0000259" key="5">
    <source>
        <dbReference type="SMART" id="SM00856"/>
    </source>
</evidence>
<keyword evidence="2" id="KW-1015">Disulfide bond</keyword>
<dbReference type="EMBL" id="LT934113">
    <property type="protein sequence ID" value="VAH36454.1"/>
    <property type="molecule type" value="Genomic_DNA"/>
</dbReference>
<dbReference type="InterPro" id="IPR035513">
    <property type="entry name" value="Invertase/methylesterase_inhib"/>
</dbReference>
<evidence type="ECO:0000256" key="3">
    <source>
        <dbReference type="ARBA" id="ARBA00038471"/>
    </source>
</evidence>
<dbReference type="FunFam" id="1.20.140.40:FF:000002">
    <property type="entry name" value="Putative invertase inhibitor"/>
    <property type="match status" value="1"/>
</dbReference>
<dbReference type="Proteomes" id="UP000324705">
    <property type="component" value="Chromosome 2A"/>
</dbReference>
<dbReference type="GO" id="GO:0004857">
    <property type="term" value="F:enzyme inhibitor activity"/>
    <property type="evidence" value="ECO:0007669"/>
    <property type="project" value="InterPro"/>
</dbReference>
<sequence length="242" mass="26258">MMRHSQALSQLAVLLLLFLLVSSSAASTLDDTCKSVSASNRDLGYDYCVKFFKACKDSATADKRGLAVIATKIIRAAAVNTGRRIATIKASHGDDRRIQGPLADCDELYSSAVDQLDAAARGISSGKFQDALTNLSAAADAPQTCEEGFRELGVSSPLADEDSKFSKECSIALAVTNTFGFLLFLSSDLNALILIYEKCERDLAAWDEMPTRGTLPNFVRKRCLPDKCKIILLLAIKYAHTY</sequence>
<evidence type="ECO:0000313" key="7">
    <source>
        <dbReference type="Proteomes" id="UP000324705"/>
    </source>
</evidence>
<name>A0A9R1P3Z8_TRITD</name>
<dbReference type="OMA" id="WDEMPTR"/>
<keyword evidence="7" id="KW-1185">Reference proteome</keyword>
<dbReference type="InterPro" id="IPR034088">
    <property type="entry name" value="Pla_a_1-like"/>
</dbReference>
<dbReference type="PANTHER" id="PTHR35357">
    <property type="entry name" value="OS02G0537100 PROTEIN"/>
    <property type="match status" value="1"/>
</dbReference>
<accession>A0A9R1P3Z8</accession>
<feature type="domain" description="Pectinesterase inhibitor" evidence="5">
    <location>
        <begin position="24"/>
        <end position="175"/>
    </location>
</feature>
<evidence type="ECO:0000313" key="6">
    <source>
        <dbReference type="EMBL" id="VAH36454.1"/>
    </source>
</evidence>
<feature type="chain" id="PRO_5040165178" description="Pectinesterase inhibitor domain-containing protein" evidence="4">
    <location>
        <begin position="27"/>
        <end position="242"/>
    </location>
</feature>
<dbReference type="AlphaFoldDB" id="A0A9R1P3Z8"/>
<dbReference type="GO" id="GO:0005576">
    <property type="term" value="C:extracellular region"/>
    <property type="evidence" value="ECO:0007669"/>
    <property type="project" value="UniProtKB-ARBA"/>
</dbReference>
<dbReference type="Gene3D" id="1.20.140.40">
    <property type="entry name" value="Invertase/pectin methylesterase inhibitor family protein"/>
    <property type="match status" value="1"/>
</dbReference>
<dbReference type="InterPro" id="IPR006501">
    <property type="entry name" value="Pectinesterase_inhib_dom"/>
</dbReference>
<gene>
    <name evidence="6" type="ORF">TRITD_2Av1G257160</name>
</gene>
<keyword evidence="1 4" id="KW-0732">Signal</keyword>
<comment type="similarity">
    <text evidence="3">Belongs to the PMEI family.</text>
</comment>
<feature type="signal peptide" evidence="4">
    <location>
        <begin position="1"/>
        <end position="26"/>
    </location>
</feature>
<dbReference type="Pfam" id="PF04043">
    <property type="entry name" value="PMEI"/>
    <property type="match status" value="1"/>
</dbReference>
<organism evidence="6 7">
    <name type="scientific">Triticum turgidum subsp. durum</name>
    <name type="common">Durum wheat</name>
    <name type="synonym">Triticum durum</name>
    <dbReference type="NCBI Taxonomy" id="4567"/>
    <lineage>
        <taxon>Eukaryota</taxon>
        <taxon>Viridiplantae</taxon>
        <taxon>Streptophyta</taxon>
        <taxon>Embryophyta</taxon>
        <taxon>Tracheophyta</taxon>
        <taxon>Spermatophyta</taxon>
        <taxon>Magnoliopsida</taxon>
        <taxon>Liliopsida</taxon>
        <taxon>Poales</taxon>
        <taxon>Poaceae</taxon>
        <taxon>BOP clade</taxon>
        <taxon>Pooideae</taxon>
        <taxon>Triticodae</taxon>
        <taxon>Triticeae</taxon>
        <taxon>Triticinae</taxon>
        <taxon>Triticum</taxon>
    </lineage>
</organism>
<proteinExistence type="inferred from homology"/>
<dbReference type="CDD" id="cd15795">
    <property type="entry name" value="PMEI-Pla_a_1_like"/>
    <property type="match status" value="1"/>
</dbReference>
<evidence type="ECO:0000256" key="4">
    <source>
        <dbReference type="SAM" id="SignalP"/>
    </source>
</evidence>